<dbReference type="Pfam" id="PF03009">
    <property type="entry name" value="GDPD"/>
    <property type="match status" value="1"/>
</dbReference>
<dbReference type="PROSITE" id="PS51704">
    <property type="entry name" value="GP_PDE"/>
    <property type="match status" value="1"/>
</dbReference>
<evidence type="ECO:0000259" key="1">
    <source>
        <dbReference type="PROSITE" id="PS51704"/>
    </source>
</evidence>
<reference evidence="2 3" key="1">
    <citation type="submission" date="2018-01" db="EMBL/GenBank/DDBJ databases">
        <title>Genomic Encyclopedia of Type Strains, Phase III (KMG-III): the genomes of soil and plant-associated and newly described type strains.</title>
        <authorList>
            <person name="Whitman W."/>
        </authorList>
    </citation>
    <scope>NUCLEOTIDE SEQUENCE [LARGE SCALE GENOMIC DNA]</scope>
    <source>
        <strain evidence="2 3">1131</strain>
    </source>
</reference>
<dbReference type="PANTHER" id="PTHR46211">
    <property type="entry name" value="GLYCEROPHOSPHORYL DIESTER PHOSPHODIESTERASE"/>
    <property type="match status" value="1"/>
</dbReference>
<evidence type="ECO:0000313" key="2">
    <source>
        <dbReference type="EMBL" id="POR46277.1"/>
    </source>
</evidence>
<dbReference type="PANTHER" id="PTHR46211:SF1">
    <property type="entry name" value="GLYCEROPHOSPHODIESTER PHOSPHODIESTERASE, CYTOPLASMIC"/>
    <property type="match status" value="1"/>
</dbReference>
<proteinExistence type="predicted"/>
<dbReference type="SUPFAM" id="SSF51695">
    <property type="entry name" value="PLC-like phosphodiesterases"/>
    <property type="match status" value="1"/>
</dbReference>
<comment type="caution">
    <text evidence="2">The sequence shown here is derived from an EMBL/GenBank/DDBJ whole genome shotgun (WGS) entry which is preliminary data.</text>
</comment>
<organism evidence="2 3">
    <name type="scientific">Bosea psychrotolerans</name>
    <dbReference type="NCBI Taxonomy" id="1871628"/>
    <lineage>
        <taxon>Bacteria</taxon>
        <taxon>Pseudomonadati</taxon>
        <taxon>Pseudomonadota</taxon>
        <taxon>Alphaproteobacteria</taxon>
        <taxon>Hyphomicrobiales</taxon>
        <taxon>Boseaceae</taxon>
        <taxon>Bosea</taxon>
    </lineage>
</organism>
<dbReference type="GO" id="GO:0006629">
    <property type="term" value="P:lipid metabolic process"/>
    <property type="evidence" value="ECO:0007669"/>
    <property type="project" value="InterPro"/>
</dbReference>
<dbReference type="Proteomes" id="UP000236919">
    <property type="component" value="Unassembled WGS sequence"/>
</dbReference>
<name>A0A2S4LUZ2_9HYPH</name>
<dbReference type="InterPro" id="IPR030395">
    <property type="entry name" value="GP_PDE_dom"/>
</dbReference>
<dbReference type="InterPro" id="IPR017946">
    <property type="entry name" value="PLC-like_Pdiesterase_TIM-brl"/>
</dbReference>
<protein>
    <submittedName>
        <fullName evidence="2">Glycerophosphoryl diester phosphodiesterase</fullName>
    </submittedName>
</protein>
<dbReference type="Gene3D" id="3.20.20.190">
    <property type="entry name" value="Phosphatidylinositol (PI) phosphodiesterase"/>
    <property type="match status" value="1"/>
</dbReference>
<gene>
    <name evidence="2" type="ORF">CYD53_12659</name>
</gene>
<accession>A0A2S4LUZ2</accession>
<evidence type="ECO:0000313" key="3">
    <source>
        <dbReference type="Proteomes" id="UP000236919"/>
    </source>
</evidence>
<sequence length="259" mass="26857">MVSVQSPVSGRPLVIAHRGGALLAPENTAEAFRAAVAAGADMVETDLRLTADGALVCLHDADLKRLCGDPRAVAEVDLATIRNLLPAVMTLPDAIAASAPLGLLLDVKLTERAVVPRILAELSHAGAAGRTLLGLRDLDLIALARARTSEVALLAFAADPDSAARARAAGANWFRLWQGTATAERAAAVRAEGLKLAVMVGQPRSVALPEDPPFPVGRVDRDGLDRLLALSPDAVLLDDPRLLADILAGRPDVTGLSPG</sequence>
<dbReference type="AlphaFoldDB" id="A0A2S4LUZ2"/>
<dbReference type="GO" id="GO:0008081">
    <property type="term" value="F:phosphoric diester hydrolase activity"/>
    <property type="evidence" value="ECO:0007669"/>
    <property type="project" value="InterPro"/>
</dbReference>
<keyword evidence="3" id="KW-1185">Reference proteome</keyword>
<dbReference type="EMBL" id="PQFZ01000026">
    <property type="protein sequence ID" value="POR46277.1"/>
    <property type="molecule type" value="Genomic_DNA"/>
</dbReference>
<feature type="domain" description="GP-PDE" evidence="1">
    <location>
        <begin position="12"/>
        <end position="259"/>
    </location>
</feature>